<keyword evidence="3" id="KW-1185">Reference proteome</keyword>
<comment type="caution">
    <text evidence="2">The sequence shown here is derived from an EMBL/GenBank/DDBJ whole genome shotgun (WGS) entry which is preliminary data.</text>
</comment>
<accession>A0AA38R8F0</accession>
<organism evidence="2 3">
    <name type="scientific">Pleurostoma richardsiae</name>
    <dbReference type="NCBI Taxonomy" id="41990"/>
    <lineage>
        <taxon>Eukaryota</taxon>
        <taxon>Fungi</taxon>
        <taxon>Dikarya</taxon>
        <taxon>Ascomycota</taxon>
        <taxon>Pezizomycotina</taxon>
        <taxon>Sordariomycetes</taxon>
        <taxon>Sordariomycetidae</taxon>
        <taxon>Calosphaeriales</taxon>
        <taxon>Pleurostomataceae</taxon>
        <taxon>Pleurostoma</taxon>
    </lineage>
</organism>
<gene>
    <name evidence="2" type="ORF">NKR23_g12125</name>
</gene>
<evidence type="ECO:0000313" key="3">
    <source>
        <dbReference type="Proteomes" id="UP001174694"/>
    </source>
</evidence>
<dbReference type="EMBL" id="JANBVO010000084">
    <property type="protein sequence ID" value="KAJ9130596.1"/>
    <property type="molecule type" value="Genomic_DNA"/>
</dbReference>
<dbReference type="AlphaFoldDB" id="A0AA38R8F0"/>
<proteinExistence type="predicted"/>
<dbReference type="Proteomes" id="UP001174694">
    <property type="component" value="Unassembled WGS sequence"/>
</dbReference>
<name>A0AA38R8F0_9PEZI</name>
<evidence type="ECO:0000256" key="1">
    <source>
        <dbReference type="SAM" id="Coils"/>
    </source>
</evidence>
<reference evidence="2" key="1">
    <citation type="submission" date="2022-07" db="EMBL/GenBank/DDBJ databases">
        <title>Fungi with potential for degradation of polypropylene.</title>
        <authorList>
            <person name="Gostincar C."/>
        </authorList>
    </citation>
    <scope>NUCLEOTIDE SEQUENCE</scope>
    <source>
        <strain evidence="2">EXF-13308</strain>
    </source>
</reference>
<protein>
    <submittedName>
        <fullName evidence="2">Uncharacterized protein</fullName>
    </submittedName>
</protein>
<keyword evidence="1" id="KW-0175">Coiled coil</keyword>
<feature type="coiled-coil region" evidence="1">
    <location>
        <begin position="43"/>
        <end position="70"/>
    </location>
</feature>
<sequence length="110" mass="12009">MDSSRKALRAAQFKADRSDHAALSGALAAFGDHSLVVPAGAGKNWARNKKKKLKEAAKRASRRMAALTHRVIQVAPDTLQDQRQVAPAVSQANIRTEIVRAMDSKIMYLT</sequence>
<evidence type="ECO:0000313" key="2">
    <source>
        <dbReference type="EMBL" id="KAJ9130596.1"/>
    </source>
</evidence>